<accession>A0A834HQQ8</accession>
<sequence length="135" mass="15863">MYRSNTESFSLEYYSDADFGGCLKTVKDKLRWPTTEAELVAANESVKEIVWLNRLFRRIARVQDVPILKIDNSAAIRLAQNPEFHRRTKHISNKHFFIREQLAEERLGIQHVSTWQQGRHHDQTTSVDSFASFVW</sequence>
<dbReference type="OrthoDB" id="437005at2759"/>
<dbReference type="PANTHER" id="PTHR11439:SF467">
    <property type="entry name" value="INTEGRASE CATALYTIC DOMAIN-CONTAINING PROTEIN"/>
    <property type="match status" value="1"/>
</dbReference>
<organism evidence="1 2">
    <name type="scientific">Rhynchophorus ferrugineus</name>
    <name type="common">Red palm weevil</name>
    <name type="synonym">Curculio ferrugineus</name>
    <dbReference type="NCBI Taxonomy" id="354439"/>
    <lineage>
        <taxon>Eukaryota</taxon>
        <taxon>Metazoa</taxon>
        <taxon>Ecdysozoa</taxon>
        <taxon>Arthropoda</taxon>
        <taxon>Hexapoda</taxon>
        <taxon>Insecta</taxon>
        <taxon>Pterygota</taxon>
        <taxon>Neoptera</taxon>
        <taxon>Endopterygota</taxon>
        <taxon>Coleoptera</taxon>
        <taxon>Polyphaga</taxon>
        <taxon>Cucujiformia</taxon>
        <taxon>Curculionidae</taxon>
        <taxon>Dryophthorinae</taxon>
        <taxon>Rhynchophorus</taxon>
    </lineage>
</organism>
<gene>
    <name evidence="1" type="ORF">GWI33_021345</name>
</gene>
<dbReference type="CDD" id="cd09272">
    <property type="entry name" value="RNase_HI_RT_Ty1"/>
    <property type="match status" value="1"/>
</dbReference>
<evidence type="ECO:0000313" key="2">
    <source>
        <dbReference type="Proteomes" id="UP000625711"/>
    </source>
</evidence>
<dbReference type="EMBL" id="JAACXV010014635">
    <property type="protein sequence ID" value="KAF7265237.1"/>
    <property type="molecule type" value="Genomic_DNA"/>
</dbReference>
<reference evidence="1" key="1">
    <citation type="submission" date="2020-08" db="EMBL/GenBank/DDBJ databases">
        <title>Genome sequencing and assembly of the red palm weevil Rhynchophorus ferrugineus.</title>
        <authorList>
            <person name="Dias G.B."/>
            <person name="Bergman C.M."/>
            <person name="Manee M."/>
        </authorList>
    </citation>
    <scope>NUCLEOTIDE SEQUENCE</scope>
    <source>
        <strain evidence="1">AA-2017</strain>
        <tissue evidence="1">Whole larva</tissue>
    </source>
</reference>
<keyword evidence="2" id="KW-1185">Reference proteome</keyword>
<comment type="caution">
    <text evidence="1">The sequence shown here is derived from an EMBL/GenBank/DDBJ whole genome shotgun (WGS) entry which is preliminary data.</text>
</comment>
<dbReference type="AlphaFoldDB" id="A0A834HQQ8"/>
<protein>
    <submittedName>
        <fullName evidence="1">Uncharacterized protein</fullName>
    </submittedName>
</protein>
<evidence type="ECO:0000313" key="1">
    <source>
        <dbReference type="EMBL" id="KAF7265237.1"/>
    </source>
</evidence>
<proteinExistence type="predicted"/>
<dbReference type="Proteomes" id="UP000625711">
    <property type="component" value="Unassembled WGS sequence"/>
</dbReference>
<name>A0A834HQQ8_RHYFE</name>
<dbReference type="PANTHER" id="PTHR11439">
    <property type="entry name" value="GAG-POL-RELATED RETROTRANSPOSON"/>
    <property type="match status" value="1"/>
</dbReference>